<accession>A0A248UIG6</accession>
<reference evidence="1 2" key="1">
    <citation type="submission" date="2017-07" db="EMBL/GenBank/DDBJ databases">
        <title>Phylogenetic study on the rhizospheric bacterium Ochrobactrum sp. A44.</title>
        <authorList>
            <person name="Krzyzanowska D.M."/>
            <person name="Ossowicki A."/>
            <person name="Rajewska M."/>
            <person name="Maciag T."/>
            <person name="Kaczynski Z."/>
            <person name="Czerwicka M."/>
            <person name="Jafra S."/>
        </authorList>
    </citation>
    <scope>NUCLEOTIDE SEQUENCE [LARGE SCALE GENOMIC DNA]</scope>
    <source>
        <strain evidence="1 2">A44</strain>
    </source>
</reference>
<dbReference type="Proteomes" id="UP000215256">
    <property type="component" value="Chromosome 1"/>
</dbReference>
<evidence type="ECO:0000313" key="1">
    <source>
        <dbReference type="EMBL" id="ASV86458.1"/>
    </source>
</evidence>
<sequence length="52" mass="5991">MTVRHHSTSSEQRISILPENPLVNLVKHFKNKLPQNGGIHLRQTLVSKTEEF</sequence>
<dbReference type="EMBL" id="CP022604">
    <property type="protein sequence ID" value="ASV86458.1"/>
    <property type="molecule type" value="Genomic_DNA"/>
</dbReference>
<evidence type="ECO:0000313" key="2">
    <source>
        <dbReference type="Proteomes" id="UP000215256"/>
    </source>
</evidence>
<protein>
    <submittedName>
        <fullName evidence="1">Uncharacterized protein</fullName>
    </submittedName>
</protein>
<dbReference type="AlphaFoldDB" id="A0A248UIG6"/>
<name>A0A248UIG6_9HYPH</name>
<organism evidence="1 2">
    <name type="scientific">Ochrobactrum quorumnocens</name>
    <dbReference type="NCBI Taxonomy" id="271865"/>
    <lineage>
        <taxon>Bacteria</taxon>
        <taxon>Pseudomonadati</taxon>
        <taxon>Pseudomonadota</taxon>
        <taxon>Alphaproteobacteria</taxon>
        <taxon>Hyphomicrobiales</taxon>
        <taxon>Brucellaceae</taxon>
        <taxon>Brucella/Ochrobactrum group</taxon>
        <taxon>Ochrobactrum</taxon>
    </lineage>
</organism>
<proteinExistence type="predicted"/>
<dbReference type="KEGG" id="och:CES85_2060"/>
<gene>
    <name evidence="1" type="ORF">CES85_2060</name>
</gene>